<accession>A0ABS1HH77</accession>
<evidence type="ECO:0000259" key="7">
    <source>
        <dbReference type="Pfam" id="PF14322"/>
    </source>
</evidence>
<feature type="domain" description="RagB/SusD" evidence="6">
    <location>
        <begin position="369"/>
        <end position="445"/>
    </location>
</feature>
<dbReference type="Gene3D" id="1.25.40.390">
    <property type="match status" value="2"/>
</dbReference>
<comment type="caution">
    <text evidence="8">The sequence shown here is derived from an EMBL/GenBank/DDBJ whole genome shotgun (WGS) entry which is preliminary data.</text>
</comment>
<evidence type="ECO:0000313" key="8">
    <source>
        <dbReference type="EMBL" id="MBK3516989.1"/>
    </source>
</evidence>
<dbReference type="InterPro" id="IPR033985">
    <property type="entry name" value="SusD-like_N"/>
</dbReference>
<dbReference type="Pfam" id="PF07980">
    <property type="entry name" value="SusD_RagB"/>
    <property type="match status" value="1"/>
</dbReference>
<protein>
    <submittedName>
        <fullName evidence="8">RagB/SusD family nutrient uptake outer membrane protein</fullName>
    </submittedName>
</protein>
<organism evidence="8 9">
    <name type="scientific">Carboxylicivirga marina</name>
    <dbReference type="NCBI Taxonomy" id="2800988"/>
    <lineage>
        <taxon>Bacteria</taxon>
        <taxon>Pseudomonadati</taxon>
        <taxon>Bacteroidota</taxon>
        <taxon>Bacteroidia</taxon>
        <taxon>Marinilabiliales</taxon>
        <taxon>Marinilabiliaceae</taxon>
        <taxon>Carboxylicivirga</taxon>
    </lineage>
</organism>
<keyword evidence="3" id="KW-0732">Signal</keyword>
<dbReference type="EMBL" id="JAENRR010000011">
    <property type="protein sequence ID" value="MBK3516989.1"/>
    <property type="molecule type" value="Genomic_DNA"/>
</dbReference>
<keyword evidence="5" id="KW-0998">Cell outer membrane</keyword>
<evidence type="ECO:0000313" key="9">
    <source>
        <dbReference type="Proteomes" id="UP000605676"/>
    </source>
</evidence>
<name>A0ABS1HH77_9BACT</name>
<dbReference type="InterPro" id="IPR011990">
    <property type="entry name" value="TPR-like_helical_dom_sf"/>
</dbReference>
<dbReference type="InterPro" id="IPR012944">
    <property type="entry name" value="SusD_RagB_dom"/>
</dbReference>
<feature type="domain" description="SusD-like N-terminal" evidence="7">
    <location>
        <begin position="23"/>
        <end position="207"/>
    </location>
</feature>
<dbReference type="Pfam" id="PF14322">
    <property type="entry name" value="SusD-like_3"/>
    <property type="match status" value="1"/>
</dbReference>
<sequence length="479" mass="55246">MKYISYITMVVLLSALFSSCESWLDIMPKSRVRAEELFETESGFREALFGIYTSASQRTLYGENLTMSFLDVLAQNYVINHNEDAFYYESIYDYNEQNVENRIASIWAGMYNVIANCNSLLNALDGKEKLFKDHNYSFFLAETKALRAFLHFDLLRLYAPSANVIGDQPAIPFVDQLTNVPFPQLSANEVLERIISELLVARGLLADIDPIGPRYTEYSEEEVAIEDVVYDKGFLLHRKNRLNYYAITGLLARVYLYKGDKNAAAKMAVEVIDSQKFNFQTVYDDDGENNNLDISEIRDQIFYEEIIFGLYNDKLGEMSRWLFATDGGLFIPPERLKMYFEIPSYGTIDERYRYQFEIPNSATVEVLAKYGNRDRTIPLIRLAEMYYIAAECADSNEEALDMLNTVRKSRGYEDLSASTDFNAELQKEYRKEFIGEGQLFYFFKRRNATVIPYSSITGSDKVYVLPIPSIEKEFGNIND</sequence>
<evidence type="ECO:0000256" key="3">
    <source>
        <dbReference type="ARBA" id="ARBA00022729"/>
    </source>
</evidence>
<evidence type="ECO:0000256" key="2">
    <source>
        <dbReference type="ARBA" id="ARBA00006275"/>
    </source>
</evidence>
<evidence type="ECO:0000256" key="1">
    <source>
        <dbReference type="ARBA" id="ARBA00004442"/>
    </source>
</evidence>
<proteinExistence type="inferred from homology"/>
<dbReference type="PROSITE" id="PS51257">
    <property type="entry name" value="PROKAR_LIPOPROTEIN"/>
    <property type="match status" value="1"/>
</dbReference>
<dbReference type="RefSeq" id="WP_200464219.1">
    <property type="nucleotide sequence ID" value="NZ_JAENRR010000011.1"/>
</dbReference>
<evidence type="ECO:0000256" key="4">
    <source>
        <dbReference type="ARBA" id="ARBA00023136"/>
    </source>
</evidence>
<keyword evidence="4" id="KW-0472">Membrane</keyword>
<keyword evidence="9" id="KW-1185">Reference proteome</keyword>
<dbReference type="Proteomes" id="UP000605676">
    <property type="component" value="Unassembled WGS sequence"/>
</dbReference>
<reference evidence="8 9" key="1">
    <citation type="submission" date="2021-01" db="EMBL/GenBank/DDBJ databases">
        <title>Carboxyliciviraga sp.nov., isolated from coastal sediments.</title>
        <authorList>
            <person name="Lu D."/>
            <person name="Zhang T."/>
        </authorList>
    </citation>
    <scope>NUCLEOTIDE SEQUENCE [LARGE SCALE GENOMIC DNA]</scope>
    <source>
        <strain evidence="8 9">N1Y132</strain>
    </source>
</reference>
<evidence type="ECO:0000259" key="6">
    <source>
        <dbReference type="Pfam" id="PF07980"/>
    </source>
</evidence>
<evidence type="ECO:0000256" key="5">
    <source>
        <dbReference type="ARBA" id="ARBA00023237"/>
    </source>
</evidence>
<comment type="similarity">
    <text evidence="2">Belongs to the SusD family.</text>
</comment>
<gene>
    <name evidence="8" type="ORF">JIV24_06515</name>
</gene>
<dbReference type="SUPFAM" id="SSF48452">
    <property type="entry name" value="TPR-like"/>
    <property type="match status" value="1"/>
</dbReference>
<comment type="subcellular location">
    <subcellularLocation>
        <location evidence="1">Cell outer membrane</location>
    </subcellularLocation>
</comment>